<proteinExistence type="predicted"/>
<accession>A0ABU7KIL6</accession>
<keyword evidence="1" id="KW-0472">Membrane</keyword>
<evidence type="ECO:0000313" key="2">
    <source>
        <dbReference type="EMBL" id="MEE2049123.1"/>
    </source>
</evidence>
<evidence type="ECO:0000256" key="1">
    <source>
        <dbReference type="SAM" id="Phobius"/>
    </source>
</evidence>
<gene>
    <name evidence="2" type="ORF">Q8A49_01265</name>
</gene>
<feature type="transmembrane region" description="Helical" evidence="1">
    <location>
        <begin position="237"/>
        <end position="257"/>
    </location>
</feature>
<feature type="transmembrane region" description="Helical" evidence="1">
    <location>
        <begin position="156"/>
        <end position="179"/>
    </location>
</feature>
<dbReference type="RefSeq" id="WP_330156425.1">
    <property type="nucleotide sequence ID" value="NZ_BAAAJA010000013.1"/>
</dbReference>
<reference evidence="2 3" key="1">
    <citation type="submission" date="2023-07" db="EMBL/GenBank/DDBJ databases">
        <authorList>
            <person name="Girao M."/>
            <person name="Carvalho M.F."/>
        </authorList>
    </citation>
    <scope>NUCLEOTIDE SEQUENCE [LARGE SCALE GENOMIC DNA]</scope>
    <source>
        <strain evidence="2 3">66/93</strain>
    </source>
</reference>
<organism evidence="2 3">
    <name type="scientific">Nocardiopsis tropica</name>
    <dbReference type="NCBI Taxonomy" id="109330"/>
    <lineage>
        <taxon>Bacteria</taxon>
        <taxon>Bacillati</taxon>
        <taxon>Actinomycetota</taxon>
        <taxon>Actinomycetes</taxon>
        <taxon>Streptosporangiales</taxon>
        <taxon>Nocardiopsidaceae</taxon>
        <taxon>Nocardiopsis</taxon>
    </lineage>
</organism>
<evidence type="ECO:0000313" key="3">
    <source>
        <dbReference type="Proteomes" id="UP001348641"/>
    </source>
</evidence>
<dbReference type="EMBL" id="JAUUCC010000002">
    <property type="protein sequence ID" value="MEE2049123.1"/>
    <property type="molecule type" value="Genomic_DNA"/>
</dbReference>
<protein>
    <submittedName>
        <fullName evidence="2">ABC transporter</fullName>
    </submittedName>
</protein>
<keyword evidence="1" id="KW-1133">Transmembrane helix</keyword>
<keyword evidence="1" id="KW-0812">Transmembrane</keyword>
<name>A0ABU7KIL6_9ACTN</name>
<feature type="transmembrane region" description="Helical" evidence="1">
    <location>
        <begin position="186"/>
        <end position="205"/>
    </location>
</feature>
<feature type="transmembrane region" description="Helical" evidence="1">
    <location>
        <begin position="112"/>
        <end position="144"/>
    </location>
</feature>
<dbReference type="Proteomes" id="UP001348641">
    <property type="component" value="Unassembled WGS sequence"/>
</dbReference>
<sequence>MTAVDHRRPTARDTVAAEWTKLAGLPRNRRTAAGAVALALLVAALFCLTFGATTGVPLAEQPVFDVLTAGLLGVDAAALVLAVLAAAGAGGEYATGMIRTTFTATPSRGRVLVARALVSAAASWAVSLAAAVGAALVSLLVLWLSGLPAWDATEPAVWRVVLGASLMGPFYALAAVALADLTRSTGGGVAGVAALLVAPTVAGWLPGGQAVVPFLPGEAVHVLAGITGSGQGHASPWSALLVLAVWAVALLLPALGANRRRDT</sequence>
<comment type="caution">
    <text evidence="2">The sequence shown here is derived from an EMBL/GenBank/DDBJ whole genome shotgun (WGS) entry which is preliminary data.</text>
</comment>
<feature type="transmembrane region" description="Helical" evidence="1">
    <location>
        <begin position="66"/>
        <end position="91"/>
    </location>
</feature>
<feature type="transmembrane region" description="Helical" evidence="1">
    <location>
        <begin position="31"/>
        <end position="54"/>
    </location>
</feature>